<proteinExistence type="inferred from homology"/>
<organism evidence="15 16">
    <name type="scientific">Asparagus officinalis</name>
    <name type="common">Garden asparagus</name>
    <dbReference type="NCBI Taxonomy" id="4686"/>
    <lineage>
        <taxon>Eukaryota</taxon>
        <taxon>Viridiplantae</taxon>
        <taxon>Streptophyta</taxon>
        <taxon>Embryophyta</taxon>
        <taxon>Tracheophyta</taxon>
        <taxon>Spermatophyta</taxon>
        <taxon>Magnoliopsida</taxon>
        <taxon>Liliopsida</taxon>
        <taxon>Asparagales</taxon>
        <taxon>Asparagaceae</taxon>
        <taxon>Asparagoideae</taxon>
        <taxon>Asparagus</taxon>
    </lineage>
</organism>
<dbReference type="Gramene" id="ONK62132">
    <property type="protein sequence ID" value="ONK62132"/>
    <property type="gene ID" value="A4U43_C07F680"/>
</dbReference>
<keyword evidence="11" id="KW-0294">Fucose metabolism</keyword>
<evidence type="ECO:0000256" key="6">
    <source>
        <dbReference type="ARBA" id="ARBA00022692"/>
    </source>
</evidence>
<evidence type="ECO:0000256" key="11">
    <source>
        <dbReference type="ARBA" id="ARBA00023253"/>
    </source>
</evidence>
<name>A0A5P1E8G2_ASPOF</name>
<keyword evidence="5" id="KW-0808">Transferase</keyword>
<dbReference type="InterPro" id="IPR024709">
    <property type="entry name" value="FucosylTrfase_pln"/>
</dbReference>
<keyword evidence="4" id="KW-0328">Glycosyltransferase</keyword>
<feature type="transmembrane region" description="Helical" evidence="14">
    <location>
        <begin position="41"/>
        <end position="60"/>
    </location>
</feature>
<evidence type="ECO:0000313" key="15">
    <source>
        <dbReference type="EMBL" id="ONK62132.1"/>
    </source>
</evidence>
<accession>A0A5P1E8G2</accession>
<gene>
    <name evidence="15" type="ORF">A4U43_C07F680</name>
</gene>
<keyword evidence="10" id="KW-0325">Glycoprotein</keyword>
<dbReference type="Gene3D" id="3.40.50.11350">
    <property type="match status" value="1"/>
</dbReference>
<keyword evidence="8 14" id="KW-1133">Transmembrane helix</keyword>
<dbReference type="InterPro" id="IPR019378">
    <property type="entry name" value="GDP-Fuc_O-FucTrfase"/>
</dbReference>
<evidence type="ECO:0000256" key="8">
    <source>
        <dbReference type="ARBA" id="ARBA00022989"/>
    </source>
</evidence>
<comment type="subcellular location">
    <subcellularLocation>
        <location evidence="1">Membrane</location>
        <topology evidence="1">Single-pass type II membrane protein</topology>
    </subcellularLocation>
</comment>
<dbReference type="PANTHER" id="PTHR31741:SF4">
    <property type="entry name" value="O-FUCOSYLTRANSFERASE 28"/>
    <property type="match status" value="1"/>
</dbReference>
<dbReference type="EMBL" id="CM007387">
    <property type="protein sequence ID" value="ONK62132.1"/>
    <property type="molecule type" value="Genomic_DNA"/>
</dbReference>
<dbReference type="CDD" id="cd11299">
    <property type="entry name" value="O-FucT_plant"/>
    <property type="match status" value="1"/>
</dbReference>
<sequence length="538" mass="61818">MAKIPGLSQSSARREDRRNYPVKCLLLCRKASNRSGKISEYAWRMGLVSFLLFIFAVVGMTKVSQIGGGIGERATLVHRIIVSRSTAWSLREEEEDENMRSIRVSTERQSQRSIPEIWMKPSSEGYHQCIERPKDKTWIPGTRTDGYLLVHANGGLNQMRTGICDMVAAAKLMNATLVLPFLDHASFWTDHSEFKDIFDWKHFVDVLKDDIEIVESLPPKYKAIKPFVKAPTSWSKGFYYKNYKKILKKYKVVKFTHTDSRLANNGLAPSIQKLRCRANYKALQYTPQIEELGKTVVKRLRNRSNYYIALHLRYEKDMLAFTACSHNLTSNEAQELQTMRYNVRHWKEKKINGNERRKLGGCPMTPREAAVFLKAMGYPSATNIYIVAGEIYGAHSMDALRAEYPNIHTHDTVANAEELAPFKMHQNQLAAVDYVVALNSDVFVYTYDGHMAKALQGHRKFEGFLKTISPDRQKFVKLIDELDKGAITWEELQSAVKQHHAHRLGGPYERRRGANPRLEENFYANPLPGCLHRPQRKF</sequence>
<evidence type="ECO:0000256" key="3">
    <source>
        <dbReference type="ARBA" id="ARBA00007737"/>
    </source>
</evidence>
<evidence type="ECO:0000256" key="10">
    <source>
        <dbReference type="ARBA" id="ARBA00023180"/>
    </source>
</evidence>
<evidence type="ECO:0000256" key="14">
    <source>
        <dbReference type="SAM" id="Phobius"/>
    </source>
</evidence>
<evidence type="ECO:0000256" key="13">
    <source>
        <dbReference type="ARBA" id="ARBA00030350"/>
    </source>
</evidence>
<reference evidence="16" key="1">
    <citation type="journal article" date="2017" name="Nat. Commun.">
        <title>The asparagus genome sheds light on the origin and evolution of a young Y chromosome.</title>
        <authorList>
            <person name="Harkess A."/>
            <person name="Zhou J."/>
            <person name="Xu C."/>
            <person name="Bowers J.E."/>
            <person name="Van der Hulst R."/>
            <person name="Ayyampalayam S."/>
            <person name="Mercati F."/>
            <person name="Riccardi P."/>
            <person name="McKain M.R."/>
            <person name="Kakrana A."/>
            <person name="Tang H."/>
            <person name="Ray J."/>
            <person name="Groenendijk J."/>
            <person name="Arikit S."/>
            <person name="Mathioni S.M."/>
            <person name="Nakano M."/>
            <person name="Shan H."/>
            <person name="Telgmann-Rauber A."/>
            <person name="Kanno A."/>
            <person name="Yue Z."/>
            <person name="Chen H."/>
            <person name="Li W."/>
            <person name="Chen Y."/>
            <person name="Xu X."/>
            <person name="Zhang Y."/>
            <person name="Luo S."/>
            <person name="Chen H."/>
            <person name="Gao J."/>
            <person name="Mao Z."/>
            <person name="Pires J.C."/>
            <person name="Luo M."/>
            <person name="Kudrna D."/>
            <person name="Wing R.A."/>
            <person name="Meyers B.C."/>
            <person name="Yi K."/>
            <person name="Kong H."/>
            <person name="Lavrijsen P."/>
            <person name="Sunseri F."/>
            <person name="Falavigna A."/>
            <person name="Ye Y."/>
            <person name="Leebens-Mack J.H."/>
            <person name="Chen G."/>
        </authorList>
    </citation>
    <scope>NUCLEOTIDE SEQUENCE [LARGE SCALE GENOMIC DNA]</scope>
    <source>
        <strain evidence="16">cv. DH0086</strain>
    </source>
</reference>
<protein>
    <recommendedName>
        <fullName evidence="13">O-fucosyltransferase family protein</fullName>
    </recommendedName>
</protein>
<dbReference type="OMA" id="ECGHGHP"/>
<dbReference type="Pfam" id="PF10250">
    <property type="entry name" value="O-FucT"/>
    <property type="match status" value="1"/>
</dbReference>
<evidence type="ECO:0000256" key="1">
    <source>
        <dbReference type="ARBA" id="ARBA00004606"/>
    </source>
</evidence>
<keyword evidence="16" id="KW-1185">Reference proteome</keyword>
<keyword evidence="12" id="KW-0119">Carbohydrate metabolism</keyword>
<keyword evidence="7" id="KW-0735">Signal-anchor</keyword>
<keyword evidence="6 14" id="KW-0812">Transmembrane</keyword>
<evidence type="ECO:0000313" key="16">
    <source>
        <dbReference type="Proteomes" id="UP000243459"/>
    </source>
</evidence>
<dbReference type="FunFam" id="3.40.50.11350:FF:000011">
    <property type="entry name" value="O-fucosyltransferase 28"/>
    <property type="match status" value="1"/>
</dbReference>
<dbReference type="GO" id="GO:0005737">
    <property type="term" value="C:cytoplasm"/>
    <property type="evidence" value="ECO:0007669"/>
    <property type="project" value="TreeGrafter"/>
</dbReference>
<evidence type="ECO:0000256" key="5">
    <source>
        <dbReference type="ARBA" id="ARBA00022679"/>
    </source>
</evidence>
<dbReference type="PANTHER" id="PTHR31741">
    <property type="entry name" value="OS02G0726500 PROTEIN-RELATED"/>
    <property type="match status" value="1"/>
</dbReference>
<dbReference type="PIRSF" id="PIRSF009360">
    <property type="entry name" value="UCP009360"/>
    <property type="match status" value="1"/>
</dbReference>
<dbReference type="GO" id="GO:0016020">
    <property type="term" value="C:membrane"/>
    <property type="evidence" value="ECO:0007669"/>
    <property type="project" value="UniProtKB-SubCell"/>
</dbReference>
<dbReference type="Proteomes" id="UP000243459">
    <property type="component" value="Chromosome 7"/>
</dbReference>
<keyword evidence="9 14" id="KW-0472">Membrane</keyword>
<dbReference type="GO" id="GO:0016757">
    <property type="term" value="F:glycosyltransferase activity"/>
    <property type="evidence" value="ECO:0007669"/>
    <property type="project" value="UniProtKB-KW"/>
</dbReference>
<dbReference type="GO" id="GO:0006004">
    <property type="term" value="P:fucose metabolic process"/>
    <property type="evidence" value="ECO:0007669"/>
    <property type="project" value="UniProtKB-KW"/>
</dbReference>
<evidence type="ECO:0000256" key="2">
    <source>
        <dbReference type="ARBA" id="ARBA00004881"/>
    </source>
</evidence>
<comment type="pathway">
    <text evidence="2">Glycan metabolism.</text>
</comment>
<comment type="similarity">
    <text evidence="3">Belongs to the glycosyltransferase GT106 family.</text>
</comment>
<dbReference type="AlphaFoldDB" id="A0A5P1E8G2"/>
<evidence type="ECO:0000256" key="7">
    <source>
        <dbReference type="ARBA" id="ARBA00022968"/>
    </source>
</evidence>
<evidence type="ECO:0000256" key="4">
    <source>
        <dbReference type="ARBA" id="ARBA00022676"/>
    </source>
</evidence>
<evidence type="ECO:0000256" key="9">
    <source>
        <dbReference type="ARBA" id="ARBA00023136"/>
    </source>
</evidence>
<evidence type="ECO:0000256" key="12">
    <source>
        <dbReference type="ARBA" id="ARBA00023277"/>
    </source>
</evidence>